<organism evidence="2 3">
    <name type="scientific">Eruca vesicaria subsp. sativa</name>
    <name type="common">Garden rocket</name>
    <name type="synonym">Eruca sativa</name>
    <dbReference type="NCBI Taxonomy" id="29727"/>
    <lineage>
        <taxon>Eukaryota</taxon>
        <taxon>Viridiplantae</taxon>
        <taxon>Streptophyta</taxon>
        <taxon>Embryophyta</taxon>
        <taxon>Tracheophyta</taxon>
        <taxon>Spermatophyta</taxon>
        <taxon>Magnoliopsida</taxon>
        <taxon>eudicotyledons</taxon>
        <taxon>Gunneridae</taxon>
        <taxon>Pentapetalae</taxon>
        <taxon>rosids</taxon>
        <taxon>malvids</taxon>
        <taxon>Brassicales</taxon>
        <taxon>Brassicaceae</taxon>
        <taxon>Brassiceae</taxon>
        <taxon>Eruca</taxon>
    </lineage>
</organism>
<evidence type="ECO:0000313" key="2">
    <source>
        <dbReference type="EMBL" id="CAH8337566.1"/>
    </source>
</evidence>
<dbReference type="Proteomes" id="UP001642260">
    <property type="component" value="Unassembled WGS sequence"/>
</dbReference>
<name>A0ABC8JRD6_ERUVS</name>
<feature type="region of interest" description="Disordered" evidence="1">
    <location>
        <begin position="46"/>
        <end position="77"/>
    </location>
</feature>
<reference evidence="2 3" key="1">
    <citation type="submission" date="2022-03" db="EMBL/GenBank/DDBJ databases">
        <authorList>
            <person name="Macdonald S."/>
            <person name="Ahmed S."/>
            <person name="Newling K."/>
        </authorList>
    </citation>
    <scope>NUCLEOTIDE SEQUENCE [LARGE SCALE GENOMIC DNA]</scope>
</reference>
<dbReference type="AlphaFoldDB" id="A0ABC8JRD6"/>
<sequence length="77" mass="8389">MSLEGKDLGRLSGSAKGKPKVEVYEKDKKIGSGGLITPAKTYNTAADSLIGKTSKAEDSVKEKKDIRKKKKKKPRLK</sequence>
<feature type="compositionally biased region" description="Basic and acidic residues" evidence="1">
    <location>
        <begin position="54"/>
        <end position="65"/>
    </location>
</feature>
<comment type="caution">
    <text evidence="2">The sequence shown here is derived from an EMBL/GenBank/DDBJ whole genome shotgun (WGS) entry which is preliminary data.</text>
</comment>
<proteinExistence type="predicted"/>
<feature type="compositionally biased region" description="Basic residues" evidence="1">
    <location>
        <begin position="66"/>
        <end position="77"/>
    </location>
</feature>
<evidence type="ECO:0000313" key="3">
    <source>
        <dbReference type="Proteomes" id="UP001642260"/>
    </source>
</evidence>
<accession>A0ABC8JRD6</accession>
<dbReference type="EMBL" id="CAKOAT010136821">
    <property type="protein sequence ID" value="CAH8337566.1"/>
    <property type="molecule type" value="Genomic_DNA"/>
</dbReference>
<gene>
    <name evidence="2" type="ORF">ERUC_LOCUS14583</name>
</gene>
<protein>
    <submittedName>
        <fullName evidence="2">Uncharacterized protein</fullName>
    </submittedName>
</protein>
<evidence type="ECO:0000256" key="1">
    <source>
        <dbReference type="SAM" id="MobiDB-lite"/>
    </source>
</evidence>
<feature type="region of interest" description="Disordered" evidence="1">
    <location>
        <begin position="1"/>
        <end position="24"/>
    </location>
</feature>
<keyword evidence="3" id="KW-1185">Reference proteome</keyword>